<evidence type="ECO:0000313" key="3">
    <source>
        <dbReference type="Proteomes" id="UP001164761"/>
    </source>
</evidence>
<evidence type="ECO:0000256" key="1">
    <source>
        <dbReference type="SAM" id="SignalP"/>
    </source>
</evidence>
<feature type="signal peptide" evidence="1">
    <location>
        <begin position="1"/>
        <end position="29"/>
    </location>
</feature>
<dbReference type="RefSeq" id="WP_268005226.1">
    <property type="nucleotide sequence ID" value="NZ_BSUT01000001.1"/>
</dbReference>
<sequence length="101" mass="10683">MSKHSVKSMLAISAALTTGLITLSPTLAAAGVEPSQQVNQTTPATQNLWIKFSKAKTLLTADIQNSSPDVQLAATTLRVHITSNNVQVEFIFSSGRKTNSG</sequence>
<keyword evidence="1" id="KW-0732">Signal</keyword>
<name>A0ABY6ZEN5_9BACL</name>
<organism evidence="2 3">
    <name type="scientific">Alicyclobacillus fastidiosus</name>
    <dbReference type="NCBI Taxonomy" id="392011"/>
    <lineage>
        <taxon>Bacteria</taxon>
        <taxon>Bacillati</taxon>
        <taxon>Bacillota</taxon>
        <taxon>Bacilli</taxon>
        <taxon>Bacillales</taxon>
        <taxon>Alicyclobacillaceae</taxon>
        <taxon>Alicyclobacillus</taxon>
    </lineage>
</organism>
<dbReference type="EMBL" id="CP104067">
    <property type="protein sequence ID" value="WAH41311.1"/>
    <property type="molecule type" value="Genomic_DNA"/>
</dbReference>
<reference evidence="2" key="1">
    <citation type="submission" date="2022-08" db="EMBL/GenBank/DDBJ databases">
        <title>Alicyclobacillus fastidiosus DSM 17978, complete genome.</title>
        <authorList>
            <person name="Wang Q."/>
            <person name="Cai R."/>
            <person name="Wang Z."/>
        </authorList>
    </citation>
    <scope>NUCLEOTIDE SEQUENCE</scope>
    <source>
        <strain evidence="2">DSM 17978</strain>
    </source>
</reference>
<dbReference type="Proteomes" id="UP001164761">
    <property type="component" value="Chromosome"/>
</dbReference>
<feature type="chain" id="PRO_5045622630" evidence="1">
    <location>
        <begin position="30"/>
        <end position="101"/>
    </location>
</feature>
<evidence type="ECO:0000313" key="2">
    <source>
        <dbReference type="EMBL" id="WAH41311.1"/>
    </source>
</evidence>
<proteinExistence type="predicted"/>
<keyword evidence="3" id="KW-1185">Reference proteome</keyword>
<protein>
    <submittedName>
        <fullName evidence="2">Uncharacterized protein</fullName>
    </submittedName>
</protein>
<accession>A0ABY6ZEN5</accession>
<gene>
    <name evidence="2" type="ORF">NZD89_24130</name>
</gene>